<evidence type="ECO:0000256" key="6">
    <source>
        <dbReference type="ARBA" id="ARBA00022989"/>
    </source>
</evidence>
<reference evidence="10" key="1">
    <citation type="submission" date="2018-05" db="EMBL/GenBank/DDBJ databases">
        <authorList>
            <person name="Lanie J.A."/>
            <person name="Ng W.-L."/>
            <person name="Kazmierczak K.M."/>
            <person name="Andrzejewski T.M."/>
            <person name="Davidsen T.M."/>
            <person name="Wayne K.J."/>
            <person name="Tettelin H."/>
            <person name="Glass J.I."/>
            <person name="Rusch D."/>
            <person name="Podicherti R."/>
            <person name="Tsui H.-C.T."/>
            <person name="Winkler M.E."/>
        </authorList>
    </citation>
    <scope>NUCLEOTIDE SEQUENCE</scope>
</reference>
<evidence type="ECO:0000256" key="2">
    <source>
        <dbReference type="ARBA" id="ARBA00008445"/>
    </source>
</evidence>
<keyword evidence="6 9" id="KW-1133">Transmembrane helix</keyword>
<dbReference type="PRINTS" id="PR01651">
    <property type="entry name" value="SECGEXPORT"/>
</dbReference>
<keyword evidence="8 9" id="KW-0472">Membrane</keyword>
<evidence type="ECO:0000256" key="5">
    <source>
        <dbReference type="ARBA" id="ARBA00022927"/>
    </source>
</evidence>
<protein>
    <recommendedName>
        <fullName evidence="11">Protein-export membrane protein SecG</fullName>
    </recommendedName>
</protein>
<keyword evidence="5" id="KW-0653">Protein transport</keyword>
<evidence type="ECO:0000256" key="7">
    <source>
        <dbReference type="ARBA" id="ARBA00023010"/>
    </source>
</evidence>
<keyword evidence="7" id="KW-0811">Translocation</keyword>
<keyword evidence="4 9" id="KW-0812">Transmembrane</keyword>
<evidence type="ECO:0008006" key="11">
    <source>
        <dbReference type="Google" id="ProtNLM"/>
    </source>
</evidence>
<evidence type="ECO:0000256" key="4">
    <source>
        <dbReference type="ARBA" id="ARBA00022692"/>
    </source>
</evidence>
<dbReference type="AlphaFoldDB" id="A0A383BHQ7"/>
<evidence type="ECO:0000313" key="10">
    <source>
        <dbReference type="EMBL" id="SVE19399.1"/>
    </source>
</evidence>
<dbReference type="GO" id="GO:0015450">
    <property type="term" value="F:protein-transporting ATPase activity"/>
    <property type="evidence" value="ECO:0007669"/>
    <property type="project" value="InterPro"/>
</dbReference>
<dbReference type="EMBL" id="UINC01200487">
    <property type="protein sequence ID" value="SVE19399.1"/>
    <property type="molecule type" value="Genomic_DNA"/>
</dbReference>
<dbReference type="GO" id="GO:0016020">
    <property type="term" value="C:membrane"/>
    <property type="evidence" value="ECO:0007669"/>
    <property type="project" value="UniProtKB-SubCell"/>
</dbReference>
<name>A0A383BHQ7_9ZZZZ</name>
<dbReference type="GO" id="GO:0009306">
    <property type="term" value="P:protein secretion"/>
    <property type="evidence" value="ECO:0007669"/>
    <property type="project" value="InterPro"/>
</dbReference>
<keyword evidence="3" id="KW-0813">Transport</keyword>
<organism evidence="10">
    <name type="scientific">marine metagenome</name>
    <dbReference type="NCBI Taxonomy" id="408172"/>
    <lineage>
        <taxon>unclassified sequences</taxon>
        <taxon>metagenomes</taxon>
        <taxon>ecological metagenomes</taxon>
    </lineage>
</organism>
<evidence type="ECO:0000256" key="3">
    <source>
        <dbReference type="ARBA" id="ARBA00022448"/>
    </source>
</evidence>
<proteinExistence type="inferred from homology"/>
<feature type="transmembrane region" description="Helical" evidence="9">
    <location>
        <begin position="6"/>
        <end position="22"/>
    </location>
</feature>
<sequence length="41" mass="4289">MQSLIVFFYILISITLIALILLQQGKGSDIGSAFGGGSTNT</sequence>
<evidence type="ECO:0000256" key="9">
    <source>
        <dbReference type="SAM" id="Phobius"/>
    </source>
</evidence>
<dbReference type="NCBIfam" id="TIGR00810">
    <property type="entry name" value="secG"/>
    <property type="match status" value="1"/>
</dbReference>
<feature type="non-terminal residue" evidence="10">
    <location>
        <position position="41"/>
    </location>
</feature>
<comment type="subcellular location">
    <subcellularLocation>
        <location evidence="1">Membrane</location>
        <topology evidence="1">Multi-pass membrane protein</topology>
    </subcellularLocation>
</comment>
<gene>
    <name evidence="10" type="ORF">METZ01_LOCUS472253</name>
</gene>
<dbReference type="Pfam" id="PF03840">
    <property type="entry name" value="SecG"/>
    <property type="match status" value="1"/>
</dbReference>
<dbReference type="InterPro" id="IPR004692">
    <property type="entry name" value="SecG"/>
</dbReference>
<evidence type="ECO:0000256" key="1">
    <source>
        <dbReference type="ARBA" id="ARBA00004141"/>
    </source>
</evidence>
<accession>A0A383BHQ7</accession>
<evidence type="ECO:0000256" key="8">
    <source>
        <dbReference type="ARBA" id="ARBA00023136"/>
    </source>
</evidence>
<comment type="similarity">
    <text evidence="2">Belongs to the SecG family.</text>
</comment>